<name>A0A0C3BG17_PILCF</name>
<organism evidence="2 3">
    <name type="scientific">Piloderma croceum (strain F 1598)</name>
    <dbReference type="NCBI Taxonomy" id="765440"/>
    <lineage>
        <taxon>Eukaryota</taxon>
        <taxon>Fungi</taxon>
        <taxon>Dikarya</taxon>
        <taxon>Basidiomycota</taxon>
        <taxon>Agaricomycotina</taxon>
        <taxon>Agaricomycetes</taxon>
        <taxon>Agaricomycetidae</taxon>
        <taxon>Atheliales</taxon>
        <taxon>Atheliaceae</taxon>
        <taxon>Piloderma</taxon>
    </lineage>
</organism>
<keyword evidence="3" id="KW-1185">Reference proteome</keyword>
<feature type="compositionally biased region" description="Low complexity" evidence="1">
    <location>
        <begin position="35"/>
        <end position="53"/>
    </location>
</feature>
<evidence type="ECO:0000313" key="2">
    <source>
        <dbReference type="EMBL" id="KIM85223.1"/>
    </source>
</evidence>
<reference evidence="3" key="2">
    <citation type="submission" date="2015-01" db="EMBL/GenBank/DDBJ databases">
        <title>Evolutionary Origins and Diversification of the Mycorrhizal Mutualists.</title>
        <authorList>
            <consortium name="DOE Joint Genome Institute"/>
            <consortium name="Mycorrhizal Genomics Consortium"/>
            <person name="Kohler A."/>
            <person name="Kuo A."/>
            <person name="Nagy L.G."/>
            <person name="Floudas D."/>
            <person name="Copeland A."/>
            <person name="Barry K.W."/>
            <person name="Cichocki N."/>
            <person name="Veneault-Fourrey C."/>
            <person name="LaButti K."/>
            <person name="Lindquist E.A."/>
            <person name="Lipzen A."/>
            <person name="Lundell T."/>
            <person name="Morin E."/>
            <person name="Murat C."/>
            <person name="Riley R."/>
            <person name="Ohm R."/>
            <person name="Sun H."/>
            <person name="Tunlid A."/>
            <person name="Henrissat B."/>
            <person name="Grigoriev I.V."/>
            <person name="Hibbett D.S."/>
            <person name="Martin F."/>
        </authorList>
    </citation>
    <scope>NUCLEOTIDE SEQUENCE [LARGE SCALE GENOMIC DNA]</scope>
    <source>
        <strain evidence="3">F 1598</strain>
    </source>
</reference>
<accession>A0A0C3BG17</accession>
<evidence type="ECO:0000313" key="3">
    <source>
        <dbReference type="Proteomes" id="UP000054166"/>
    </source>
</evidence>
<dbReference type="InParanoid" id="A0A0C3BG17"/>
<protein>
    <submittedName>
        <fullName evidence="2">Uncharacterized protein</fullName>
    </submittedName>
</protein>
<dbReference type="EMBL" id="KN832985">
    <property type="protein sequence ID" value="KIM85223.1"/>
    <property type="molecule type" value="Genomic_DNA"/>
</dbReference>
<proteinExistence type="predicted"/>
<dbReference type="OrthoDB" id="3264102at2759"/>
<feature type="compositionally biased region" description="Basic and acidic residues" evidence="1">
    <location>
        <begin position="70"/>
        <end position="90"/>
    </location>
</feature>
<evidence type="ECO:0000256" key="1">
    <source>
        <dbReference type="SAM" id="MobiDB-lite"/>
    </source>
</evidence>
<dbReference type="AlphaFoldDB" id="A0A0C3BG17"/>
<gene>
    <name evidence="2" type="ORF">PILCRDRAFT_817222</name>
</gene>
<feature type="region of interest" description="Disordered" evidence="1">
    <location>
        <begin position="1"/>
        <end position="90"/>
    </location>
</feature>
<sequence length="90" mass="9275">MGSLCSKSDSHSGGHRVLGSADGPSVSTSGPRPAPRSAAAEAAEARLKSAQARGTNASNPKRGVLAAKVEAAKSAKRVPEQRQEERPVWD</sequence>
<reference evidence="2 3" key="1">
    <citation type="submission" date="2014-04" db="EMBL/GenBank/DDBJ databases">
        <authorList>
            <consortium name="DOE Joint Genome Institute"/>
            <person name="Kuo A."/>
            <person name="Tarkka M."/>
            <person name="Buscot F."/>
            <person name="Kohler A."/>
            <person name="Nagy L.G."/>
            <person name="Floudas D."/>
            <person name="Copeland A."/>
            <person name="Barry K.W."/>
            <person name="Cichocki N."/>
            <person name="Veneault-Fourrey C."/>
            <person name="LaButti K."/>
            <person name="Lindquist E.A."/>
            <person name="Lipzen A."/>
            <person name="Lundell T."/>
            <person name="Morin E."/>
            <person name="Murat C."/>
            <person name="Sun H."/>
            <person name="Tunlid A."/>
            <person name="Henrissat B."/>
            <person name="Grigoriev I.V."/>
            <person name="Hibbett D.S."/>
            <person name="Martin F."/>
            <person name="Nordberg H.P."/>
            <person name="Cantor M.N."/>
            <person name="Hua S.X."/>
        </authorList>
    </citation>
    <scope>NUCLEOTIDE SEQUENCE [LARGE SCALE GENOMIC DNA]</scope>
    <source>
        <strain evidence="2 3">F 1598</strain>
    </source>
</reference>
<dbReference type="Proteomes" id="UP000054166">
    <property type="component" value="Unassembled WGS sequence"/>
</dbReference>
<dbReference type="HOGENOM" id="CLU_162866_0_0_1"/>